<dbReference type="EMBL" id="JAQJAE010000004">
    <property type="protein sequence ID" value="KAJ5597216.1"/>
    <property type="molecule type" value="Genomic_DNA"/>
</dbReference>
<dbReference type="AlphaFoldDB" id="A0AAD6GZ86"/>
<proteinExistence type="predicted"/>
<dbReference type="RefSeq" id="XP_056750433.1">
    <property type="nucleotide sequence ID" value="XM_056898357.1"/>
</dbReference>
<comment type="caution">
    <text evidence="1">The sequence shown here is derived from an EMBL/GenBank/DDBJ whole genome shotgun (WGS) entry which is preliminary data.</text>
</comment>
<evidence type="ECO:0000313" key="1">
    <source>
        <dbReference type="EMBL" id="KAJ5597216.1"/>
    </source>
</evidence>
<keyword evidence="2" id="KW-1185">Reference proteome</keyword>
<dbReference type="GeneID" id="81588599"/>
<protein>
    <submittedName>
        <fullName evidence="1">Uncharacterized protein</fullName>
    </submittedName>
</protein>
<sequence length="90" mass="9822">MAFRTRYPDLPLWVCFSTKSGDTSAASSQSASLIEFAMGPQLQTSTISTVAVRTRPRRPSRIIHAAAGLGYGNTGRGRSWGLATLWLDEY</sequence>
<accession>A0AAD6GZ86</accession>
<name>A0AAD6GZ86_9EURO</name>
<reference evidence="1" key="1">
    <citation type="journal article" date="2023" name="IMA Fungus">
        <title>Comparative genomic study of the Penicillium genus elucidates a diverse pangenome and 15 lateral gene transfer events.</title>
        <authorList>
            <person name="Petersen C."/>
            <person name="Sorensen T."/>
            <person name="Nielsen M.R."/>
            <person name="Sondergaard T.E."/>
            <person name="Sorensen J.L."/>
            <person name="Fitzpatrick D.A."/>
            <person name="Frisvad J.C."/>
            <person name="Nielsen K.L."/>
        </authorList>
    </citation>
    <scope>NUCLEOTIDE SEQUENCE</scope>
    <source>
        <strain evidence="1">IBT 12815</strain>
    </source>
</reference>
<reference evidence="1" key="2">
    <citation type="submission" date="2023-01" db="EMBL/GenBank/DDBJ databases">
        <authorList>
            <person name="Petersen C."/>
        </authorList>
    </citation>
    <scope>NUCLEOTIDE SEQUENCE</scope>
    <source>
        <strain evidence="1">IBT 12815</strain>
    </source>
</reference>
<gene>
    <name evidence="1" type="ORF">N7537_007300</name>
</gene>
<organism evidence="1 2">
    <name type="scientific">Penicillium hordei</name>
    <dbReference type="NCBI Taxonomy" id="40994"/>
    <lineage>
        <taxon>Eukaryota</taxon>
        <taxon>Fungi</taxon>
        <taxon>Dikarya</taxon>
        <taxon>Ascomycota</taxon>
        <taxon>Pezizomycotina</taxon>
        <taxon>Eurotiomycetes</taxon>
        <taxon>Eurotiomycetidae</taxon>
        <taxon>Eurotiales</taxon>
        <taxon>Aspergillaceae</taxon>
        <taxon>Penicillium</taxon>
    </lineage>
</organism>
<dbReference type="Proteomes" id="UP001213799">
    <property type="component" value="Unassembled WGS sequence"/>
</dbReference>
<evidence type="ECO:0000313" key="2">
    <source>
        <dbReference type="Proteomes" id="UP001213799"/>
    </source>
</evidence>